<feature type="region of interest" description="Disordered" evidence="1">
    <location>
        <begin position="523"/>
        <end position="583"/>
    </location>
</feature>
<dbReference type="AlphaFoldDB" id="A0A9P4JME3"/>
<dbReference type="Gene3D" id="1.20.58.1070">
    <property type="match status" value="1"/>
</dbReference>
<feature type="compositionally biased region" description="Basic and acidic residues" evidence="1">
    <location>
        <begin position="548"/>
        <end position="567"/>
    </location>
</feature>
<dbReference type="InterPro" id="IPR035426">
    <property type="entry name" value="Gemin2/Brr1"/>
</dbReference>
<name>A0A9P4JME3_9PLEO</name>
<feature type="region of interest" description="Disordered" evidence="1">
    <location>
        <begin position="340"/>
        <end position="361"/>
    </location>
</feature>
<reference evidence="2" key="1">
    <citation type="journal article" date="2020" name="Stud. Mycol.">
        <title>101 Dothideomycetes genomes: a test case for predicting lifestyles and emergence of pathogens.</title>
        <authorList>
            <person name="Haridas S."/>
            <person name="Albert R."/>
            <person name="Binder M."/>
            <person name="Bloem J."/>
            <person name="Labutti K."/>
            <person name="Salamov A."/>
            <person name="Andreopoulos B."/>
            <person name="Baker S."/>
            <person name="Barry K."/>
            <person name="Bills G."/>
            <person name="Bluhm B."/>
            <person name="Cannon C."/>
            <person name="Castanera R."/>
            <person name="Culley D."/>
            <person name="Daum C."/>
            <person name="Ezra D."/>
            <person name="Gonzalez J."/>
            <person name="Henrissat B."/>
            <person name="Kuo A."/>
            <person name="Liang C."/>
            <person name="Lipzen A."/>
            <person name="Lutzoni F."/>
            <person name="Magnuson J."/>
            <person name="Mondo S."/>
            <person name="Nolan M."/>
            <person name="Ohm R."/>
            <person name="Pangilinan J."/>
            <person name="Park H.-J."/>
            <person name="Ramirez L."/>
            <person name="Alfaro M."/>
            <person name="Sun H."/>
            <person name="Tritt A."/>
            <person name="Yoshinaga Y."/>
            <person name="Zwiers L.-H."/>
            <person name="Turgeon B."/>
            <person name="Goodwin S."/>
            <person name="Spatafora J."/>
            <person name="Crous P."/>
            <person name="Grigoriev I."/>
        </authorList>
    </citation>
    <scope>NUCLEOTIDE SEQUENCE</scope>
    <source>
        <strain evidence="2">ATCC 74209</strain>
    </source>
</reference>
<dbReference type="Pfam" id="PF04938">
    <property type="entry name" value="SIP1"/>
    <property type="match status" value="1"/>
</dbReference>
<evidence type="ECO:0000256" key="1">
    <source>
        <dbReference type="SAM" id="MobiDB-lite"/>
    </source>
</evidence>
<evidence type="ECO:0000313" key="2">
    <source>
        <dbReference type="EMBL" id="KAF2202188.1"/>
    </source>
</evidence>
<dbReference type="Proteomes" id="UP000799536">
    <property type="component" value="Unassembled WGS sequence"/>
</dbReference>
<accession>A0A9P4JME3</accession>
<proteinExistence type="predicted"/>
<keyword evidence="3" id="KW-1185">Reference proteome</keyword>
<dbReference type="GO" id="GO:0000387">
    <property type="term" value="P:spliceosomal snRNP assembly"/>
    <property type="evidence" value="ECO:0007669"/>
    <property type="project" value="InterPro"/>
</dbReference>
<protein>
    <submittedName>
        <fullName evidence="2">Uncharacterized protein</fullName>
    </submittedName>
</protein>
<dbReference type="EMBL" id="ML993946">
    <property type="protein sequence ID" value="KAF2202188.1"/>
    <property type="molecule type" value="Genomic_DNA"/>
</dbReference>
<evidence type="ECO:0000313" key="3">
    <source>
        <dbReference type="Proteomes" id="UP000799536"/>
    </source>
</evidence>
<gene>
    <name evidence="2" type="ORF">GQ43DRAFT_439929</name>
</gene>
<comment type="caution">
    <text evidence="2">The sequence shown here is derived from an EMBL/GenBank/DDBJ whole genome shotgun (WGS) entry which is preliminary data.</text>
</comment>
<feature type="region of interest" description="Disordered" evidence="1">
    <location>
        <begin position="373"/>
        <end position="455"/>
    </location>
</feature>
<organism evidence="2 3">
    <name type="scientific">Delitschia confertaspora ATCC 74209</name>
    <dbReference type="NCBI Taxonomy" id="1513339"/>
    <lineage>
        <taxon>Eukaryota</taxon>
        <taxon>Fungi</taxon>
        <taxon>Dikarya</taxon>
        <taxon>Ascomycota</taxon>
        <taxon>Pezizomycotina</taxon>
        <taxon>Dothideomycetes</taxon>
        <taxon>Pleosporomycetidae</taxon>
        <taxon>Pleosporales</taxon>
        <taxon>Delitschiaceae</taxon>
        <taxon>Delitschia</taxon>
    </lineage>
</organism>
<dbReference type="OrthoDB" id="428895at2759"/>
<sequence>MPSTGVNLAVTTDGDRYNKLARPDVFSTAPVPEEKAPSVDTLKRKLTTYATVPDTIIDDGPDQKRWKINEKWKHDRFQQPEIFQESDTFRRSRRAIFDPTDPTAVRRTWNEDFGKHEAFPGIDDDSYSDETTGEAMAYLRGVRSEALSIPKLLIAQPPRPAEGESDRSMYINGIGDMRGFYTDGAYIARELRPTASTPYPASDASELDPQEEYHRLLLKRYQALRQTLEGAYGEKMRNHIVHDPSITSKDTPTNRQEWRYTLDREYPTPGRLAQMSVGELFRGLQICAARIHTRGYITKQKSCWIWSLLAKIREYGTLDNRKVGIIRELAKNAGEMGIRMRGGTMPAPEVVHDKSDSEAESAMDWDVDEVDIDVPEKDEAPGPNGETITDGFGGMNPKKRDHQSQPAETVADPESDAMSISSGELLSDGEVDEVKAIKDTTSTNGTADKDKTNGEDEAAEFAPNDFAAAKARLLAQLGDRLIRPIEPPTLDTNTVDEQDSITKGLTLPHVFSSRAEAELHRQTVQQNAGVPDYEEEPTTPGPAWKAIPSRDEAERRRQELRDRELAKRNKRKSMAEGVLRGEADAETMDENMLNTRATIDMVLTIAAERYGQRDLLNLREVWGE</sequence>